<evidence type="ECO:0000256" key="3">
    <source>
        <dbReference type="ARBA" id="ARBA00022692"/>
    </source>
</evidence>
<dbReference type="Pfam" id="PF01569">
    <property type="entry name" value="PAP2"/>
    <property type="match status" value="1"/>
</dbReference>
<evidence type="ECO:0000313" key="10">
    <source>
        <dbReference type="Proteomes" id="UP000033918"/>
    </source>
</evidence>
<dbReference type="GO" id="GO:0016787">
    <property type="term" value="F:hydrolase activity"/>
    <property type="evidence" value="ECO:0007669"/>
    <property type="project" value="UniProtKB-KW"/>
</dbReference>
<accession>A0A0G0UN68</accession>
<dbReference type="EMBL" id="LCAK01000003">
    <property type="protein sequence ID" value="KKR88961.1"/>
    <property type="molecule type" value="Genomic_DNA"/>
</dbReference>
<dbReference type="SMART" id="SM00014">
    <property type="entry name" value="acidPPc"/>
    <property type="match status" value="1"/>
</dbReference>
<dbReference type="PANTHER" id="PTHR14969:SF62">
    <property type="entry name" value="DECAPRENYLPHOSPHORYL-5-PHOSPHORIBOSE PHOSPHATASE RV3807C-RELATED"/>
    <property type="match status" value="1"/>
</dbReference>
<dbReference type="AlphaFoldDB" id="A0A0G0UN68"/>
<evidence type="ECO:0000256" key="1">
    <source>
        <dbReference type="ARBA" id="ARBA00004651"/>
    </source>
</evidence>
<evidence type="ECO:0000256" key="6">
    <source>
        <dbReference type="ARBA" id="ARBA00023136"/>
    </source>
</evidence>
<evidence type="ECO:0000256" key="2">
    <source>
        <dbReference type="ARBA" id="ARBA00022475"/>
    </source>
</evidence>
<feature type="transmembrane region" description="Helical" evidence="7">
    <location>
        <begin position="134"/>
        <end position="153"/>
    </location>
</feature>
<evidence type="ECO:0000313" key="9">
    <source>
        <dbReference type="EMBL" id="KKR88961.1"/>
    </source>
</evidence>
<keyword evidence="4" id="KW-0378">Hydrolase</keyword>
<comment type="caution">
    <text evidence="9">The sequence shown here is derived from an EMBL/GenBank/DDBJ whole genome shotgun (WGS) entry which is preliminary data.</text>
</comment>
<dbReference type="GO" id="GO:0005886">
    <property type="term" value="C:plasma membrane"/>
    <property type="evidence" value="ECO:0007669"/>
    <property type="project" value="UniProtKB-SubCell"/>
</dbReference>
<feature type="transmembrane region" description="Helical" evidence="7">
    <location>
        <begin position="21"/>
        <end position="42"/>
    </location>
</feature>
<protein>
    <submittedName>
        <fullName evidence="9">Bacteriocin transport permease</fullName>
    </submittedName>
</protein>
<feature type="transmembrane region" description="Helical" evidence="7">
    <location>
        <begin position="101"/>
        <end position="122"/>
    </location>
</feature>
<keyword evidence="5 7" id="KW-1133">Transmembrane helix</keyword>
<dbReference type="SUPFAM" id="SSF48317">
    <property type="entry name" value="Acid phosphatase/Vanadium-dependent haloperoxidase"/>
    <property type="match status" value="1"/>
</dbReference>
<keyword evidence="3 7" id="KW-0812">Transmembrane</keyword>
<evidence type="ECO:0000256" key="5">
    <source>
        <dbReference type="ARBA" id="ARBA00022989"/>
    </source>
</evidence>
<keyword evidence="6 7" id="KW-0472">Membrane</keyword>
<proteinExistence type="predicted"/>
<dbReference type="InterPro" id="IPR036938">
    <property type="entry name" value="PAP2/HPO_sf"/>
</dbReference>
<feature type="transmembrane region" description="Helical" evidence="7">
    <location>
        <begin position="159"/>
        <end position="177"/>
    </location>
</feature>
<organism evidence="9 10">
    <name type="scientific">Candidatus Wolfebacteria bacterium GW2011_GWB1_41_12</name>
    <dbReference type="NCBI Taxonomy" id="1619006"/>
    <lineage>
        <taxon>Bacteria</taxon>
        <taxon>Candidatus Wolfeibacteriota</taxon>
    </lineage>
</organism>
<evidence type="ECO:0000256" key="4">
    <source>
        <dbReference type="ARBA" id="ARBA00022801"/>
    </source>
</evidence>
<dbReference type="PANTHER" id="PTHR14969">
    <property type="entry name" value="SPHINGOSINE-1-PHOSPHATE PHOSPHOHYDROLASE"/>
    <property type="match status" value="1"/>
</dbReference>
<feature type="domain" description="Phosphatidic acid phosphatase type 2/haloperoxidase" evidence="8">
    <location>
        <begin position="54"/>
        <end position="174"/>
    </location>
</feature>
<dbReference type="Proteomes" id="UP000033918">
    <property type="component" value="Unassembled WGS sequence"/>
</dbReference>
<sequence length="189" mass="21562">MDISIFRFINGLAGKYWLFDYFGVFSAQYLGYFLIFITLILIFQEKKRKEKIHLAVLVLLSSILSRGIIAEILKFFVSRPRPFSALGIKPLTEYGGYDINMSFPSGHAAIYFALAVSIILFFRFSEDISKRKWGWRFLGAAFLIGVARIFIGFHWPSDILAGAIIGIISAVAIKKILDFEFNKKIVKEN</sequence>
<feature type="transmembrane region" description="Helical" evidence="7">
    <location>
        <begin position="54"/>
        <end position="77"/>
    </location>
</feature>
<comment type="subcellular location">
    <subcellularLocation>
        <location evidence="1">Cell membrane</location>
        <topology evidence="1">Multi-pass membrane protein</topology>
    </subcellularLocation>
</comment>
<evidence type="ECO:0000259" key="8">
    <source>
        <dbReference type="SMART" id="SM00014"/>
    </source>
</evidence>
<keyword evidence="2" id="KW-1003">Cell membrane</keyword>
<reference evidence="9 10" key="1">
    <citation type="journal article" date="2015" name="Nature">
        <title>rRNA introns, odd ribosomes, and small enigmatic genomes across a large radiation of phyla.</title>
        <authorList>
            <person name="Brown C.T."/>
            <person name="Hug L.A."/>
            <person name="Thomas B.C."/>
            <person name="Sharon I."/>
            <person name="Castelle C.J."/>
            <person name="Singh A."/>
            <person name="Wilkins M.J."/>
            <person name="Williams K.H."/>
            <person name="Banfield J.F."/>
        </authorList>
    </citation>
    <scope>NUCLEOTIDE SEQUENCE [LARGE SCALE GENOMIC DNA]</scope>
</reference>
<evidence type="ECO:0000256" key="7">
    <source>
        <dbReference type="SAM" id="Phobius"/>
    </source>
</evidence>
<name>A0A0G0UN68_9BACT</name>
<dbReference type="InterPro" id="IPR000326">
    <property type="entry name" value="PAP2/HPO"/>
</dbReference>
<dbReference type="Gene3D" id="1.20.144.10">
    <property type="entry name" value="Phosphatidic acid phosphatase type 2/haloperoxidase"/>
    <property type="match status" value="2"/>
</dbReference>
<gene>
    <name evidence="9" type="ORF">UU38_C0003G0213</name>
</gene>